<proteinExistence type="inferred from homology"/>
<evidence type="ECO:0000259" key="15">
    <source>
        <dbReference type="Pfam" id="PF21180"/>
    </source>
</evidence>
<dbReference type="GO" id="GO:0003677">
    <property type="term" value="F:DNA binding"/>
    <property type="evidence" value="ECO:0007669"/>
    <property type="project" value="UniProtKB-UniRule"/>
</dbReference>
<gene>
    <name evidence="16" type="ORF">SCHPADRAFT_872309</name>
</gene>
<evidence type="ECO:0000256" key="1">
    <source>
        <dbReference type="ARBA" id="ARBA00000185"/>
    </source>
</evidence>
<dbReference type="InterPro" id="IPR013049">
    <property type="entry name" value="Spo11/TopoVI_A_N"/>
</dbReference>
<dbReference type="InterPro" id="IPR036388">
    <property type="entry name" value="WH-like_DNA-bd_sf"/>
</dbReference>
<dbReference type="GO" id="GO:0005524">
    <property type="term" value="F:ATP binding"/>
    <property type="evidence" value="ECO:0007669"/>
    <property type="project" value="InterPro"/>
</dbReference>
<evidence type="ECO:0000256" key="6">
    <source>
        <dbReference type="ARBA" id="ARBA00022723"/>
    </source>
</evidence>
<evidence type="ECO:0000256" key="5">
    <source>
        <dbReference type="ARBA" id="ARBA00012895"/>
    </source>
</evidence>
<feature type="region of interest" description="Disordered" evidence="13">
    <location>
        <begin position="24"/>
        <end position="49"/>
    </location>
</feature>
<organism evidence="16 17">
    <name type="scientific">Schizopora paradoxa</name>
    <dbReference type="NCBI Taxonomy" id="27342"/>
    <lineage>
        <taxon>Eukaryota</taxon>
        <taxon>Fungi</taxon>
        <taxon>Dikarya</taxon>
        <taxon>Basidiomycota</taxon>
        <taxon>Agaricomycotina</taxon>
        <taxon>Agaricomycetes</taxon>
        <taxon>Hymenochaetales</taxon>
        <taxon>Schizoporaceae</taxon>
        <taxon>Schizopora</taxon>
    </lineage>
</organism>
<name>A0A0H2RRX4_9AGAM</name>
<dbReference type="CDD" id="cd00223">
    <property type="entry name" value="TOPRIM_TopoIIB_SPO"/>
    <property type="match status" value="1"/>
</dbReference>
<dbReference type="InterPro" id="IPR002815">
    <property type="entry name" value="Spo11/TopoVI_A"/>
</dbReference>
<keyword evidence="7" id="KW-0460">Magnesium</keyword>
<evidence type="ECO:0000259" key="14">
    <source>
        <dbReference type="Pfam" id="PF04406"/>
    </source>
</evidence>
<dbReference type="GO" id="GO:0046872">
    <property type="term" value="F:metal ion binding"/>
    <property type="evidence" value="ECO:0007669"/>
    <property type="project" value="UniProtKB-KW"/>
</dbReference>
<keyword evidence="17" id="KW-1185">Reference proteome</keyword>
<dbReference type="Gene3D" id="3.40.1360.10">
    <property type="match status" value="1"/>
</dbReference>
<evidence type="ECO:0000256" key="11">
    <source>
        <dbReference type="ARBA" id="ARBA00023242"/>
    </source>
</evidence>
<dbReference type="InterPro" id="IPR036078">
    <property type="entry name" value="Spo11/TopoVI_A_sf"/>
</dbReference>
<evidence type="ECO:0000256" key="10">
    <source>
        <dbReference type="ARBA" id="ARBA00023235"/>
    </source>
</evidence>
<dbReference type="GO" id="GO:0003918">
    <property type="term" value="F:DNA topoisomerase type II (double strand cut, ATP-hydrolyzing) activity"/>
    <property type="evidence" value="ECO:0007669"/>
    <property type="project" value="UniProtKB-UniRule"/>
</dbReference>
<evidence type="ECO:0000256" key="3">
    <source>
        <dbReference type="ARBA" id="ARBA00004123"/>
    </source>
</evidence>
<feature type="domain" description="Topoisomerase 6 subunit A/Spo11 TOPRIM" evidence="15">
    <location>
        <begin position="237"/>
        <end position="399"/>
    </location>
</feature>
<dbReference type="GO" id="GO:0000706">
    <property type="term" value="P:meiotic DNA double-strand break processing"/>
    <property type="evidence" value="ECO:0007669"/>
    <property type="project" value="TreeGrafter"/>
</dbReference>
<dbReference type="SUPFAM" id="SSF56726">
    <property type="entry name" value="DNA topoisomerase IV, alpha subunit"/>
    <property type="match status" value="1"/>
</dbReference>
<dbReference type="PRINTS" id="PR01551">
    <property type="entry name" value="SPO11HOMOLOG"/>
</dbReference>
<dbReference type="STRING" id="27342.A0A0H2RRX4"/>
<dbReference type="GO" id="GO:0042138">
    <property type="term" value="P:meiotic DNA double-strand break formation"/>
    <property type="evidence" value="ECO:0007669"/>
    <property type="project" value="InterPro"/>
</dbReference>
<comment type="catalytic activity">
    <reaction evidence="1 12">
        <text>ATP-dependent breakage, passage and rejoining of double-stranded DNA.</text>
        <dbReference type="EC" id="5.6.2.2"/>
    </reaction>
</comment>
<keyword evidence="6" id="KW-0479">Metal-binding</keyword>
<dbReference type="InterPro" id="IPR013048">
    <property type="entry name" value="Meiotic_Spo11"/>
</dbReference>
<protein>
    <recommendedName>
        <fullName evidence="5">DNA topoisomerase (ATP-hydrolyzing)</fullName>
        <ecNumber evidence="5">5.6.2.2</ecNumber>
    </recommendedName>
</protein>
<comment type="cofactor">
    <cofactor evidence="2">
        <name>Mg(2+)</name>
        <dbReference type="ChEBI" id="CHEBI:18420"/>
    </cofactor>
</comment>
<dbReference type="GO" id="GO:0000228">
    <property type="term" value="C:nuclear chromosome"/>
    <property type="evidence" value="ECO:0007669"/>
    <property type="project" value="TreeGrafter"/>
</dbReference>
<keyword evidence="10 12" id="KW-0413">Isomerase</keyword>
<evidence type="ECO:0000256" key="4">
    <source>
        <dbReference type="ARBA" id="ARBA00006559"/>
    </source>
</evidence>
<dbReference type="Pfam" id="PF04406">
    <property type="entry name" value="TP6A_N"/>
    <property type="match status" value="1"/>
</dbReference>
<dbReference type="InterPro" id="IPR034136">
    <property type="entry name" value="TOPRIM_Topo6A/Spo11"/>
</dbReference>
<dbReference type="Pfam" id="PF21180">
    <property type="entry name" value="TOP6A-Spo11_Toprim"/>
    <property type="match status" value="1"/>
</dbReference>
<sequence>MLTEESETGYCQEIQPMLNVAESMDVFGNENVEDGDDEDGFAEEGPDRESKRLESIELLENLALSFLSQLNNALSERDRDEHDDDQDATNAKGRKRHISLELADRTYRSQCRTLQFPKRSKGPSIKPIAQLLRVVDLSHEALVNDAPVTKRDIYYRDVALFKSQAIVNSLVDDLAATIDVTRADLNIRASAKGLFCGSCLRLSLHNGDEIWGQDFEPSLIPVGEEIANFKFVENVSWVLIVEKDAVFQTLCGSGFARNESLPGRGLLITGKGYPDVATRQLVKALSDNLPSTIPIMALVDADPYGIDIALTYKYGSKSMKHQNEGLAARRVQWMGVSAADIFEMGIDRDAMLPITVHDHKKALSMLCSPDIPLTGSLRHELTQMLHTRRKAEIEVIASARQSNSGGQASGSKPVNPLLRYLEQKISKWLALFSSLEHRMVE</sequence>
<dbReference type="PRINTS" id="PR01550">
    <property type="entry name" value="TOP6AFAMILY"/>
</dbReference>
<reference evidence="16 17" key="1">
    <citation type="submission" date="2015-04" db="EMBL/GenBank/DDBJ databases">
        <title>Complete genome sequence of Schizopora paradoxa KUC8140, a cosmopolitan wood degrader in East Asia.</title>
        <authorList>
            <consortium name="DOE Joint Genome Institute"/>
            <person name="Min B."/>
            <person name="Park H."/>
            <person name="Jang Y."/>
            <person name="Kim J.-J."/>
            <person name="Kim K.H."/>
            <person name="Pangilinan J."/>
            <person name="Lipzen A."/>
            <person name="Riley R."/>
            <person name="Grigoriev I.V."/>
            <person name="Spatafora J.W."/>
            <person name="Choi I.-G."/>
        </authorList>
    </citation>
    <scope>NUCLEOTIDE SEQUENCE [LARGE SCALE GENOMIC DNA]</scope>
    <source>
        <strain evidence="16 17">KUC8140</strain>
    </source>
</reference>
<accession>A0A0H2RRX4</accession>
<dbReference type="FunCoup" id="A0A0H2RRX4">
    <property type="interactions" value="102"/>
</dbReference>
<evidence type="ECO:0000256" key="7">
    <source>
        <dbReference type="ARBA" id="ARBA00022842"/>
    </source>
</evidence>
<keyword evidence="8 12" id="KW-0799">Topoisomerase</keyword>
<evidence type="ECO:0000256" key="2">
    <source>
        <dbReference type="ARBA" id="ARBA00001946"/>
    </source>
</evidence>
<dbReference type="PROSITE" id="PS52041">
    <property type="entry name" value="TOPO_IIB"/>
    <property type="match status" value="1"/>
</dbReference>
<feature type="active site" description="O-(5'-phospho-DNA)-tyrosine intermediate" evidence="12">
    <location>
        <position position="155"/>
    </location>
</feature>
<feature type="compositionally biased region" description="Acidic residues" evidence="13">
    <location>
        <begin position="31"/>
        <end position="44"/>
    </location>
</feature>
<feature type="domain" description="Spo11/DNA topoisomerase VI subunit A N-terminal" evidence="14">
    <location>
        <begin position="128"/>
        <end position="187"/>
    </location>
</feature>
<dbReference type="GO" id="GO:0007131">
    <property type="term" value="P:reciprocal meiotic recombination"/>
    <property type="evidence" value="ECO:0007669"/>
    <property type="project" value="TreeGrafter"/>
</dbReference>
<keyword evidence="9 12" id="KW-0238">DNA-binding</keyword>
<evidence type="ECO:0000256" key="8">
    <source>
        <dbReference type="ARBA" id="ARBA00023029"/>
    </source>
</evidence>
<evidence type="ECO:0000256" key="9">
    <source>
        <dbReference type="ARBA" id="ARBA00023125"/>
    </source>
</evidence>
<keyword evidence="11" id="KW-0539">Nucleus</keyword>
<evidence type="ECO:0000256" key="12">
    <source>
        <dbReference type="PROSITE-ProRule" id="PRU01385"/>
    </source>
</evidence>
<dbReference type="OrthoDB" id="5377392at2759"/>
<dbReference type="InParanoid" id="A0A0H2RRX4"/>
<dbReference type="EC" id="5.6.2.2" evidence="5"/>
<evidence type="ECO:0000256" key="13">
    <source>
        <dbReference type="SAM" id="MobiDB-lite"/>
    </source>
</evidence>
<dbReference type="AlphaFoldDB" id="A0A0H2RRX4"/>
<evidence type="ECO:0000313" key="16">
    <source>
        <dbReference type="EMBL" id="KLO14594.1"/>
    </source>
</evidence>
<dbReference type="PANTHER" id="PTHR10848:SF0">
    <property type="entry name" value="MEIOTIC RECOMBINATION PROTEIN SPO11"/>
    <property type="match status" value="1"/>
</dbReference>
<dbReference type="Gene3D" id="1.10.10.10">
    <property type="entry name" value="Winged helix-like DNA-binding domain superfamily/Winged helix DNA-binding domain"/>
    <property type="match status" value="1"/>
</dbReference>
<dbReference type="PANTHER" id="PTHR10848">
    <property type="entry name" value="MEIOTIC RECOMBINATION PROTEIN SPO11"/>
    <property type="match status" value="1"/>
</dbReference>
<feature type="region of interest" description="Disordered" evidence="13">
    <location>
        <begin position="75"/>
        <end position="95"/>
    </location>
</feature>
<comment type="subcellular location">
    <subcellularLocation>
        <location evidence="3">Nucleus</location>
    </subcellularLocation>
</comment>
<dbReference type="EMBL" id="KQ085941">
    <property type="protein sequence ID" value="KLO14594.1"/>
    <property type="molecule type" value="Genomic_DNA"/>
</dbReference>
<dbReference type="Proteomes" id="UP000053477">
    <property type="component" value="Unassembled WGS sequence"/>
</dbReference>
<evidence type="ECO:0000313" key="17">
    <source>
        <dbReference type="Proteomes" id="UP000053477"/>
    </source>
</evidence>
<comment type="similarity">
    <text evidence="4 12">Belongs to the TOP6A family.</text>
</comment>